<dbReference type="OrthoDB" id="8613028at2"/>
<dbReference type="RefSeq" id="WP_093075308.1">
    <property type="nucleotide sequence ID" value="NZ_FOGV01000048.1"/>
</dbReference>
<feature type="transmembrane region" description="Helical" evidence="1">
    <location>
        <begin position="285"/>
        <end position="313"/>
    </location>
</feature>
<sequence>MLTLLKNEWIKLWNKKQPWAFALLLMAITFGVAFIFQAFLFDMSDQTGEDWEQGMEQEIAMQEERLAEDNLEEWEEEDAHRIIAENEQMLAAGINPYETNNMIFLEESFGGLASFITLFSVIIASSIVSSEIDNGTMKHLLIRPFARWKLLAAKLLTVHGFLLIMLAVLVGSNLLIGTLLFGAGSFNTQIMVNNFDAASFVSSIDQILPARIGLYTLNAIVFIIISFAVSILFKSQTLAVGIGIFILFGTTIVQSFNALLGDTAWYPFVFLPHLSLTEYAVQDEILPGVGLAFSLTVLGAYVFVFLAASFTYFQRKDFTE</sequence>
<keyword evidence="1" id="KW-0472">Membrane</keyword>
<feature type="transmembrane region" description="Helical" evidence="1">
    <location>
        <begin position="109"/>
        <end position="130"/>
    </location>
</feature>
<reference evidence="3" key="1">
    <citation type="submission" date="2016-10" db="EMBL/GenBank/DDBJ databases">
        <authorList>
            <person name="de Groot N.N."/>
        </authorList>
    </citation>
    <scope>NUCLEOTIDE SEQUENCE [LARGE SCALE GENOMIC DNA]</scope>
    <source>
        <strain evidence="3">10nlg</strain>
    </source>
</reference>
<keyword evidence="3" id="KW-1185">Reference proteome</keyword>
<dbReference type="PANTHER" id="PTHR37305">
    <property type="entry name" value="INTEGRAL MEMBRANE PROTEIN-RELATED"/>
    <property type="match status" value="1"/>
</dbReference>
<feature type="transmembrane region" description="Helical" evidence="1">
    <location>
        <begin position="212"/>
        <end position="233"/>
    </location>
</feature>
<dbReference type="EMBL" id="FOGV01000048">
    <property type="protein sequence ID" value="SES37293.1"/>
    <property type="molecule type" value="Genomic_DNA"/>
</dbReference>
<dbReference type="STRING" id="1464123.SAMN05444126_1484"/>
<comment type="caution">
    <text evidence="2">The sequence shown here is derived from an EMBL/GenBank/DDBJ whole genome shotgun (WGS) entry which is preliminary data.</text>
</comment>
<protein>
    <submittedName>
        <fullName evidence="2">ABC-2 type transport system permease protein</fullName>
    </submittedName>
</protein>
<keyword evidence="1" id="KW-0812">Transmembrane</keyword>
<evidence type="ECO:0000256" key="1">
    <source>
        <dbReference type="SAM" id="Phobius"/>
    </source>
</evidence>
<feature type="transmembrane region" description="Helical" evidence="1">
    <location>
        <begin position="240"/>
        <end position="265"/>
    </location>
</feature>
<feature type="transmembrane region" description="Helical" evidence="1">
    <location>
        <begin position="21"/>
        <end position="41"/>
    </location>
</feature>
<organism evidence="2 3">
    <name type="scientific">Salisediminibacterium halotolerans</name>
    <dbReference type="NCBI Taxonomy" id="517425"/>
    <lineage>
        <taxon>Bacteria</taxon>
        <taxon>Bacillati</taxon>
        <taxon>Bacillota</taxon>
        <taxon>Bacilli</taxon>
        <taxon>Bacillales</taxon>
        <taxon>Bacillaceae</taxon>
        <taxon>Salisediminibacterium</taxon>
    </lineage>
</organism>
<dbReference type="GO" id="GO:0005886">
    <property type="term" value="C:plasma membrane"/>
    <property type="evidence" value="ECO:0007669"/>
    <property type="project" value="UniProtKB-SubCell"/>
</dbReference>
<evidence type="ECO:0000313" key="3">
    <source>
        <dbReference type="Proteomes" id="UP000199318"/>
    </source>
</evidence>
<gene>
    <name evidence="2" type="ORF">SAMN05444126_1484</name>
</gene>
<dbReference type="Pfam" id="PF12679">
    <property type="entry name" value="ABC2_membrane_2"/>
    <property type="match status" value="1"/>
</dbReference>
<proteinExistence type="predicted"/>
<dbReference type="Proteomes" id="UP000199318">
    <property type="component" value="Unassembled WGS sequence"/>
</dbReference>
<feature type="transmembrane region" description="Helical" evidence="1">
    <location>
        <begin position="151"/>
        <end position="176"/>
    </location>
</feature>
<keyword evidence="1" id="KW-1133">Transmembrane helix</keyword>
<dbReference type="PANTHER" id="PTHR37305:SF1">
    <property type="entry name" value="MEMBRANE PROTEIN"/>
    <property type="match status" value="1"/>
</dbReference>
<dbReference type="GO" id="GO:0140359">
    <property type="term" value="F:ABC-type transporter activity"/>
    <property type="evidence" value="ECO:0007669"/>
    <property type="project" value="InterPro"/>
</dbReference>
<name>A0A1H9WV55_9BACI</name>
<dbReference type="AlphaFoldDB" id="A0A1H9WV55"/>
<accession>A0A1H9WV55</accession>
<evidence type="ECO:0000313" key="2">
    <source>
        <dbReference type="EMBL" id="SES37293.1"/>
    </source>
</evidence>